<evidence type="ECO:0000313" key="3">
    <source>
        <dbReference type="EMBL" id="CAA9585779.1"/>
    </source>
</evidence>
<feature type="compositionally biased region" description="Pro residues" evidence="1">
    <location>
        <begin position="32"/>
        <end position="41"/>
    </location>
</feature>
<keyword evidence="3" id="KW-0489">Methyltransferase</keyword>
<dbReference type="CDD" id="cd02440">
    <property type="entry name" value="AdoMet_MTases"/>
    <property type="match status" value="1"/>
</dbReference>
<dbReference type="EMBL" id="CADCWN010000303">
    <property type="protein sequence ID" value="CAA9585779.1"/>
    <property type="molecule type" value="Genomic_DNA"/>
</dbReference>
<sequence length="394" mass="42307">MDQANPRRRHPAASPLSPAEGAPTVQRDGPPPRRVPAPPTVPRLEIAPTFPCEADVAPGLEVLATAEVRRVLGDRASAPRVTRPGVLAFTYTGDLAPLLRLRTVLAVYLVRRFAVPRPRALLGDEHFRAILRLIASIRATAPDDAYRSLYLSAAGSDSSVLARLKEELGKGTGLRVAPPTAHEGDLHLRLRRPPGGGAGWELLARLSPRPLGARAWRVRNLEGALNATVAHAMALLTTPDPRDQFLNLACGSGTLLIERAACGPATRLLGVDLSADALEIARANVAAAGYADRIELRQGDARALNLPDASIDALCADLPFGHLVGTHDENLTLYPAILAEAARVARREAPFVLITHEIRLLETLLAASADWALEDTLRVALGGLHPRIFVLRRR</sequence>
<gene>
    <name evidence="3" type="ORF">AVDCRST_MAG18-3807</name>
</gene>
<dbReference type="PANTHER" id="PTHR14911">
    <property type="entry name" value="THUMP DOMAIN-CONTAINING"/>
    <property type="match status" value="1"/>
</dbReference>
<keyword evidence="3" id="KW-0808">Transferase</keyword>
<dbReference type="Pfam" id="PF01170">
    <property type="entry name" value="UPF0020"/>
    <property type="match status" value="1"/>
</dbReference>
<name>A0A6J4VQJ5_9BACT</name>
<dbReference type="InterPro" id="IPR029063">
    <property type="entry name" value="SAM-dependent_MTases_sf"/>
</dbReference>
<feature type="region of interest" description="Disordered" evidence="1">
    <location>
        <begin position="1"/>
        <end position="42"/>
    </location>
</feature>
<dbReference type="SUPFAM" id="SSF53335">
    <property type="entry name" value="S-adenosyl-L-methionine-dependent methyltransferases"/>
    <property type="match status" value="1"/>
</dbReference>
<dbReference type="GO" id="GO:0016423">
    <property type="term" value="F:tRNA (guanine) methyltransferase activity"/>
    <property type="evidence" value="ECO:0007669"/>
    <property type="project" value="TreeGrafter"/>
</dbReference>
<dbReference type="Gene3D" id="3.40.50.150">
    <property type="entry name" value="Vaccinia Virus protein VP39"/>
    <property type="match status" value="1"/>
</dbReference>
<evidence type="ECO:0000259" key="2">
    <source>
        <dbReference type="Pfam" id="PF01170"/>
    </source>
</evidence>
<dbReference type="AlphaFoldDB" id="A0A6J4VQJ5"/>
<feature type="domain" description="Ribosomal RNA large subunit methyltransferase K/L-like methyltransferase" evidence="2">
    <location>
        <begin position="214"/>
        <end position="385"/>
    </location>
</feature>
<dbReference type="InterPro" id="IPR000241">
    <property type="entry name" value="RlmKL-like_Mtase"/>
</dbReference>
<protein>
    <submittedName>
        <fullName evidence="3">Predicted N6-adenine-specific RNA methylase containing THUMP domain</fullName>
    </submittedName>
</protein>
<dbReference type="PANTHER" id="PTHR14911:SF13">
    <property type="entry name" value="TRNA (GUANINE(6)-N2)-METHYLTRANSFERASE THUMP3"/>
    <property type="match status" value="1"/>
</dbReference>
<organism evidence="3">
    <name type="scientific">uncultured Thermomicrobiales bacterium</name>
    <dbReference type="NCBI Taxonomy" id="1645740"/>
    <lineage>
        <taxon>Bacteria</taxon>
        <taxon>Pseudomonadati</taxon>
        <taxon>Thermomicrobiota</taxon>
        <taxon>Thermomicrobia</taxon>
        <taxon>Thermomicrobiales</taxon>
        <taxon>environmental samples</taxon>
    </lineage>
</organism>
<feature type="compositionally biased region" description="Basic residues" evidence="1">
    <location>
        <begin position="1"/>
        <end position="11"/>
    </location>
</feature>
<accession>A0A6J4VQJ5</accession>
<reference evidence="3" key="1">
    <citation type="submission" date="2020-02" db="EMBL/GenBank/DDBJ databases">
        <authorList>
            <person name="Meier V. D."/>
        </authorList>
    </citation>
    <scope>NUCLEOTIDE SEQUENCE</scope>
    <source>
        <strain evidence="3">AVDCRST_MAG18</strain>
    </source>
</reference>
<dbReference type="GO" id="GO:0030488">
    <property type="term" value="P:tRNA methylation"/>
    <property type="evidence" value="ECO:0007669"/>
    <property type="project" value="TreeGrafter"/>
</dbReference>
<evidence type="ECO:0000256" key="1">
    <source>
        <dbReference type="SAM" id="MobiDB-lite"/>
    </source>
</evidence>
<proteinExistence type="predicted"/>